<feature type="region of interest" description="Disordered" evidence="1">
    <location>
        <begin position="126"/>
        <end position="148"/>
    </location>
</feature>
<organism evidence="2 3">
    <name type="scientific">Oryza sativa subsp. japonica</name>
    <name type="common">Rice</name>
    <dbReference type="NCBI Taxonomy" id="39947"/>
    <lineage>
        <taxon>Eukaryota</taxon>
        <taxon>Viridiplantae</taxon>
        <taxon>Streptophyta</taxon>
        <taxon>Embryophyta</taxon>
        <taxon>Tracheophyta</taxon>
        <taxon>Spermatophyta</taxon>
        <taxon>Magnoliopsida</taxon>
        <taxon>Liliopsida</taxon>
        <taxon>Poales</taxon>
        <taxon>Poaceae</taxon>
        <taxon>BOP clade</taxon>
        <taxon>Oryzoideae</taxon>
        <taxon>Oryzeae</taxon>
        <taxon>Oryzinae</taxon>
        <taxon>Oryza</taxon>
        <taxon>Oryza sativa</taxon>
    </lineage>
</organism>
<proteinExistence type="predicted"/>
<evidence type="ECO:0000313" key="2">
    <source>
        <dbReference type="EMBL" id="AAV43886.1"/>
    </source>
</evidence>
<sequence>MPVRSGLDNYARNASFIKPFSSLPLDNVVSNFRSLGVTLGNSNFPISFSLNALKHIEVDRSKVGTKSNENNQTNTFVSEMDPFMSSDDEGDDIDGALPDHLVKDISEIDMEDVDQSNKICDLLVSTRKSKSSSKRKERKTRPKNPKKHQNGFVMIGIFWNCRGLSDLTKFRYVADILREKKARLCCMSALRRFLRGWSAHTNGIFKQKKAHFQQTTDSLDIAAEARLLWDLDFFLINRGIISQAYFMKRRLNETLWTTKENPFSLDETITEDMAQVTQVENNFLTALFSEEELKEAIFAMEHNKAPGGVRKKLDYLRSMFYWKGDGHKKKYQLAKWDIICPPKDQRGLGIRDLERTTQNTTSSSDENGEQWRRLLGGGSAGEQWRPAETQAGAEAAVVSRPPLRGLG</sequence>
<evidence type="ECO:0000313" key="3">
    <source>
        <dbReference type="Proteomes" id="UP000000763"/>
    </source>
</evidence>
<feature type="region of interest" description="Disordered" evidence="1">
    <location>
        <begin position="349"/>
        <end position="407"/>
    </location>
</feature>
<dbReference type="EMBL" id="AC104281">
    <property type="protein sequence ID" value="AAV43886.1"/>
    <property type="molecule type" value="Genomic_DNA"/>
</dbReference>
<feature type="compositionally biased region" description="Polar residues" evidence="1">
    <location>
        <begin position="356"/>
        <end position="365"/>
    </location>
</feature>
<gene>
    <name evidence="2" type="ORF">OJ1537_B05.4</name>
</gene>
<feature type="compositionally biased region" description="Basic residues" evidence="1">
    <location>
        <begin position="127"/>
        <end position="148"/>
    </location>
</feature>
<name>Q5W785_ORYSJ</name>
<accession>Q5W785</accession>
<dbReference type="Proteomes" id="UP000000763">
    <property type="component" value="Chromosome 5"/>
</dbReference>
<dbReference type="AlphaFoldDB" id="Q5W785"/>
<reference evidence="3" key="1">
    <citation type="journal article" date="2005" name="Nature">
        <title>The map-based sequence of the rice genome.</title>
        <authorList>
            <consortium name="International rice genome sequencing project (IRGSP)"/>
            <person name="Matsumoto T."/>
            <person name="Wu J."/>
            <person name="Kanamori H."/>
            <person name="Katayose Y."/>
            <person name="Fujisawa M."/>
            <person name="Namiki N."/>
            <person name="Mizuno H."/>
            <person name="Yamamoto K."/>
            <person name="Antonio B.A."/>
            <person name="Baba T."/>
            <person name="Sakata K."/>
            <person name="Nagamura Y."/>
            <person name="Aoki H."/>
            <person name="Arikawa K."/>
            <person name="Arita K."/>
            <person name="Bito T."/>
            <person name="Chiden Y."/>
            <person name="Fujitsuka N."/>
            <person name="Fukunaka R."/>
            <person name="Hamada M."/>
            <person name="Harada C."/>
            <person name="Hayashi A."/>
            <person name="Hijishita S."/>
            <person name="Honda M."/>
            <person name="Hosokawa S."/>
            <person name="Ichikawa Y."/>
            <person name="Idonuma A."/>
            <person name="Iijima M."/>
            <person name="Ikeda M."/>
            <person name="Ikeno M."/>
            <person name="Ito K."/>
            <person name="Ito S."/>
            <person name="Ito T."/>
            <person name="Ito Y."/>
            <person name="Ito Y."/>
            <person name="Iwabuchi A."/>
            <person name="Kamiya K."/>
            <person name="Karasawa W."/>
            <person name="Kurita K."/>
            <person name="Katagiri S."/>
            <person name="Kikuta A."/>
            <person name="Kobayashi H."/>
            <person name="Kobayashi N."/>
            <person name="Machita K."/>
            <person name="Maehara T."/>
            <person name="Masukawa M."/>
            <person name="Mizubayashi T."/>
            <person name="Mukai Y."/>
            <person name="Nagasaki H."/>
            <person name="Nagata Y."/>
            <person name="Naito S."/>
            <person name="Nakashima M."/>
            <person name="Nakama Y."/>
            <person name="Nakamichi Y."/>
            <person name="Nakamura M."/>
            <person name="Meguro A."/>
            <person name="Negishi M."/>
            <person name="Ohta I."/>
            <person name="Ohta T."/>
            <person name="Okamoto M."/>
            <person name="Ono N."/>
            <person name="Saji S."/>
            <person name="Sakaguchi M."/>
            <person name="Sakai K."/>
            <person name="Shibata M."/>
            <person name="Shimokawa T."/>
            <person name="Song J."/>
            <person name="Takazaki Y."/>
            <person name="Terasawa K."/>
            <person name="Tsugane M."/>
            <person name="Tsuji K."/>
            <person name="Ueda S."/>
            <person name="Waki K."/>
            <person name="Yamagata H."/>
            <person name="Yamamoto M."/>
            <person name="Yamamoto S."/>
            <person name="Yamane H."/>
            <person name="Yoshiki S."/>
            <person name="Yoshihara R."/>
            <person name="Yukawa K."/>
            <person name="Zhong H."/>
            <person name="Yano M."/>
            <person name="Yuan Q."/>
            <person name="Ouyang S."/>
            <person name="Liu J."/>
            <person name="Jones K.M."/>
            <person name="Gansberger K."/>
            <person name="Moffat K."/>
            <person name="Hill J."/>
            <person name="Bera J."/>
            <person name="Fadrosh D."/>
            <person name="Jin S."/>
            <person name="Johri S."/>
            <person name="Kim M."/>
            <person name="Overton L."/>
            <person name="Reardon M."/>
            <person name="Tsitrin T."/>
            <person name="Vuong H."/>
            <person name="Weaver B."/>
            <person name="Ciecko A."/>
            <person name="Tallon L."/>
            <person name="Jackson J."/>
            <person name="Pai G."/>
            <person name="Aken S.V."/>
            <person name="Utterback T."/>
            <person name="Reidmuller S."/>
            <person name="Feldblyum T."/>
            <person name="Hsiao J."/>
            <person name="Zismann V."/>
            <person name="Iobst S."/>
            <person name="de Vazeille A.R."/>
            <person name="Buell C.R."/>
            <person name="Ying K."/>
            <person name="Li Y."/>
            <person name="Lu T."/>
            <person name="Huang Y."/>
            <person name="Zhao Q."/>
            <person name="Feng Q."/>
            <person name="Zhang L."/>
            <person name="Zhu J."/>
            <person name="Weng Q."/>
            <person name="Mu J."/>
            <person name="Lu Y."/>
            <person name="Fan D."/>
            <person name="Liu Y."/>
            <person name="Guan J."/>
            <person name="Zhang Y."/>
            <person name="Yu S."/>
            <person name="Liu X."/>
            <person name="Zhang Y."/>
            <person name="Hong G."/>
            <person name="Han B."/>
            <person name="Choisne N."/>
            <person name="Demange N."/>
            <person name="Orjeda G."/>
            <person name="Samain S."/>
            <person name="Cattolico L."/>
            <person name="Pelletier E."/>
            <person name="Couloux A."/>
            <person name="Segurens B."/>
            <person name="Wincker P."/>
            <person name="D'Hont A."/>
            <person name="Scarpelli C."/>
            <person name="Weissenbach J."/>
            <person name="Salanoubat M."/>
            <person name="Quetier F."/>
            <person name="Yu Y."/>
            <person name="Kim H.R."/>
            <person name="Rambo T."/>
            <person name="Currie J."/>
            <person name="Collura K."/>
            <person name="Luo M."/>
            <person name="Yang T."/>
            <person name="Ammiraju J.S.S."/>
            <person name="Engler F."/>
            <person name="Soderlund C."/>
            <person name="Wing R.A."/>
            <person name="Palmer L.E."/>
            <person name="de la Bastide M."/>
            <person name="Spiegel L."/>
            <person name="Nascimento L."/>
            <person name="Zutavern T."/>
            <person name="O'Shaughnessy A."/>
            <person name="Dike S."/>
            <person name="Dedhia N."/>
            <person name="Preston R."/>
            <person name="Balija V."/>
            <person name="McCombie W.R."/>
            <person name="Chow T."/>
            <person name="Chen H."/>
            <person name="Chung M."/>
            <person name="Chen C."/>
            <person name="Shaw J."/>
            <person name="Wu H."/>
            <person name="Hsiao K."/>
            <person name="Chao Y."/>
            <person name="Chu M."/>
            <person name="Cheng C."/>
            <person name="Hour A."/>
            <person name="Lee P."/>
            <person name="Lin S."/>
            <person name="Lin Y."/>
            <person name="Liou J."/>
            <person name="Liu S."/>
            <person name="Hsing Y."/>
            <person name="Raghuvanshi S."/>
            <person name="Mohanty A."/>
            <person name="Bharti A.K."/>
            <person name="Gaur A."/>
            <person name="Gupta V."/>
            <person name="Kumar D."/>
            <person name="Ravi V."/>
            <person name="Vij S."/>
            <person name="Kapur A."/>
            <person name="Khurana P."/>
            <person name="Khurana P."/>
            <person name="Khurana J.P."/>
            <person name="Tyagi A.K."/>
            <person name="Gaikwad K."/>
            <person name="Singh A."/>
            <person name="Dalal V."/>
            <person name="Srivastava S."/>
            <person name="Dixit A."/>
            <person name="Pal A.K."/>
            <person name="Ghazi I.A."/>
            <person name="Yadav M."/>
            <person name="Pandit A."/>
            <person name="Bhargava A."/>
            <person name="Sureshbabu K."/>
            <person name="Batra K."/>
            <person name="Sharma T.R."/>
            <person name="Mohapatra T."/>
            <person name="Singh N.K."/>
            <person name="Messing J."/>
            <person name="Nelson A.B."/>
            <person name="Fuks G."/>
            <person name="Kavchok S."/>
            <person name="Keizer G."/>
            <person name="Linton E."/>
            <person name="Llaca V."/>
            <person name="Song R."/>
            <person name="Tanyolac B."/>
            <person name="Young S."/>
            <person name="Ho-Il K."/>
            <person name="Hahn J.H."/>
            <person name="Sangsakoo G."/>
            <person name="Vanavichit A."/>
            <person name="de Mattos Luiz.A.T."/>
            <person name="Zimmer P.D."/>
            <person name="Malone G."/>
            <person name="Dellagostin O."/>
            <person name="de Oliveira A.C."/>
            <person name="Bevan M."/>
            <person name="Bancroft I."/>
            <person name="Minx P."/>
            <person name="Cordum H."/>
            <person name="Wilson R."/>
            <person name="Cheng Z."/>
            <person name="Jin W."/>
            <person name="Jiang J."/>
            <person name="Leong S.A."/>
            <person name="Iwama H."/>
            <person name="Gojobori T."/>
            <person name="Itoh T."/>
            <person name="Niimura Y."/>
            <person name="Fujii Y."/>
            <person name="Habara T."/>
            <person name="Sakai H."/>
            <person name="Sato Y."/>
            <person name="Wilson G."/>
            <person name="Kumar K."/>
            <person name="McCouch S."/>
            <person name="Juretic N."/>
            <person name="Hoen D."/>
            <person name="Wright S."/>
            <person name="Bruskiewich R."/>
            <person name="Bureau T."/>
            <person name="Miyao A."/>
            <person name="Hirochika H."/>
            <person name="Nishikawa T."/>
            <person name="Kadowaki K."/>
            <person name="Sugiura M."/>
            <person name="Burr B."/>
            <person name="Sasaki T."/>
        </authorList>
    </citation>
    <scope>NUCLEOTIDE SEQUENCE [LARGE SCALE GENOMIC DNA]</scope>
    <source>
        <strain evidence="3">cv. Nipponbare</strain>
    </source>
</reference>
<evidence type="ECO:0000256" key="1">
    <source>
        <dbReference type="SAM" id="MobiDB-lite"/>
    </source>
</evidence>
<reference evidence="3" key="2">
    <citation type="journal article" date="2008" name="Nucleic Acids Res.">
        <title>The rice annotation project database (RAP-DB): 2008 update.</title>
        <authorList>
            <consortium name="The rice annotation project (RAP)"/>
        </authorList>
    </citation>
    <scope>GENOME REANNOTATION</scope>
    <source>
        <strain evidence="3">cv. Nipponbare</strain>
    </source>
</reference>
<protein>
    <submittedName>
        <fullName evidence="2">Uncharacterized protein</fullName>
    </submittedName>
</protein>